<dbReference type="InterPro" id="IPR003805">
    <property type="entry name" value="CobS"/>
</dbReference>
<evidence type="ECO:0000256" key="9">
    <source>
        <dbReference type="ARBA" id="ARBA00022679"/>
    </source>
</evidence>
<evidence type="ECO:0000256" key="1">
    <source>
        <dbReference type="ARBA" id="ARBA00001946"/>
    </source>
</evidence>
<gene>
    <name evidence="19" type="primary">cobS</name>
    <name evidence="20" type="ORF">RGQ13_11475</name>
</gene>
<evidence type="ECO:0000313" key="20">
    <source>
        <dbReference type="EMBL" id="WNC70751.1"/>
    </source>
</evidence>
<evidence type="ECO:0000256" key="3">
    <source>
        <dbReference type="ARBA" id="ARBA00004663"/>
    </source>
</evidence>
<comment type="catalytic activity">
    <reaction evidence="17 19">
        <text>alpha-ribazole + adenosylcob(III)inamide-GDP = adenosylcob(III)alamin + GMP + H(+)</text>
        <dbReference type="Rhea" id="RHEA:16049"/>
        <dbReference type="ChEBI" id="CHEBI:10329"/>
        <dbReference type="ChEBI" id="CHEBI:15378"/>
        <dbReference type="ChEBI" id="CHEBI:18408"/>
        <dbReference type="ChEBI" id="CHEBI:58115"/>
        <dbReference type="ChEBI" id="CHEBI:60487"/>
        <dbReference type="EC" id="2.7.8.26"/>
    </reaction>
</comment>
<evidence type="ECO:0000256" key="6">
    <source>
        <dbReference type="ARBA" id="ARBA00015850"/>
    </source>
</evidence>
<evidence type="ECO:0000256" key="11">
    <source>
        <dbReference type="ARBA" id="ARBA00022842"/>
    </source>
</evidence>
<comment type="similarity">
    <text evidence="4 19">Belongs to the CobS family.</text>
</comment>
<evidence type="ECO:0000256" key="8">
    <source>
        <dbReference type="ARBA" id="ARBA00022573"/>
    </source>
</evidence>
<evidence type="ECO:0000256" key="2">
    <source>
        <dbReference type="ARBA" id="ARBA00004651"/>
    </source>
</evidence>
<name>A0ABY9TPS8_9GAMM</name>
<dbReference type="Proteomes" id="UP001258994">
    <property type="component" value="Chromosome"/>
</dbReference>
<dbReference type="EMBL" id="CP134145">
    <property type="protein sequence ID" value="WNC70751.1"/>
    <property type="molecule type" value="Genomic_DNA"/>
</dbReference>
<feature type="transmembrane region" description="Helical" evidence="19">
    <location>
        <begin position="186"/>
        <end position="215"/>
    </location>
</feature>
<dbReference type="Pfam" id="PF02654">
    <property type="entry name" value="CobS"/>
    <property type="match status" value="1"/>
</dbReference>
<dbReference type="RefSeq" id="WP_348389889.1">
    <property type="nucleotide sequence ID" value="NZ_CP134145.1"/>
</dbReference>
<protein>
    <recommendedName>
        <fullName evidence="6 19">Adenosylcobinamide-GDP ribazoletransferase</fullName>
        <ecNumber evidence="5 19">2.7.8.26</ecNumber>
    </recommendedName>
    <alternativeName>
        <fullName evidence="16 19">Cobalamin synthase</fullName>
    </alternativeName>
    <alternativeName>
        <fullName evidence="15 19">Cobalamin-5'-phosphate synthase</fullName>
    </alternativeName>
</protein>
<comment type="function">
    <text evidence="14 19">Joins adenosylcobinamide-GDP and alpha-ribazole to generate adenosylcobalamin (Ado-cobalamin). Also synthesizes adenosylcobalamin 5'-phosphate from adenosylcobinamide-GDP and alpha-ribazole 5'-phosphate.</text>
</comment>
<comment type="catalytic activity">
    <reaction evidence="18 19">
        <text>alpha-ribazole 5'-phosphate + adenosylcob(III)inamide-GDP = adenosylcob(III)alamin 5'-phosphate + GMP + H(+)</text>
        <dbReference type="Rhea" id="RHEA:23560"/>
        <dbReference type="ChEBI" id="CHEBI:15378"/>
        <dbReference type="ChEBI" id="CHEBI:57918"/>
        <dbReference type="ChEBI" id="CHEBI:58115"/>
        <dbReference type="ChEBI" id="CHEBI:60487"/>
        <dbReference type="ChEBI" id="CHEBI:60493"/>
        <dbReference type="EC" id="2.7.8.26"/>
    </reaction>
</comment>
<keyword evidence="9 19" id="KW-0808">Transferase</keyword>
<organism evidence="20 21">
    <name type="scientific">Thalassotalea psychrophila</name>
    <dbReference type="NCBI Taxonomy" id="3065647"/>
    <lineage>
        <taxon>Bacteria</taxon>
        <taxon>Pseudomonadati</taxon>
        <taxon>Pseudomonadota</taxon>
        <taxon>Gammaproteobacteria</taxon>
        <taxon>Alteromonadales</taxon>
        <taxon>Colwelliaceae</taxon>
        <taxon>Thalassotalea</taxon>
    </lineage>
</organism>
<keyword evidence="8 19" id="KW-0169">Cobalamin biosynthesis</keyword>
<evidence type="ECO:0000256" key="16">
    <source>
        <dbReference type="ARBA" id="ARBA00032853"/>
    </source>
</evidence>
<comment type="subcellular location">
    <subcellularLocation>
        <location evidence="2 19">Cell membrane</location>
        <topology evidence="2 19">Multi-pass membrane protein</topology>
    </subcellularLocation>
</comment>
<evidence type="ECO:0000256" key="17">
    <source>
        <dbReference type="ARBA" id="ARBA00048623"/>
    </source>
</evidence>
<dbReference type="PANTHER" id="PTHR34148:SF1">
    <property type="entry name" value="ADENOSYLCOBINAMIDE-GDP RIBAZOLETRANSFERASE"/>
    <property type="match status" value="1"/>
</dbReference>
<proteinExistence type="inferred from homology"/>
<dbReference type="GO" id="GO:0051073">
    <property type="term" value="F:adenosylcobinamide-GDP ribazoletransferase activity"/>
    <property type="evidence" value="ECO:0007669"/>
    <property type="project" value="UniProtKB-EC"/>
</dbReference>
<feature type="transmembrane region" description="Helical" evidence="19">
    <location>
        <begin position="61"/>
        <end position="83"/>
    </location>
</feature>
<keyword evidence="13 19" id="KW-0472">Membrane</keyword>
<keyword evidence="10 19" id="KW-0812">Transmembrane</keyword>
<keyword evidence="21" id="KW-1185">Reference proteome</keyword>
<evidence type="ECO:0000256" key="18">
    <source>
        <dbReference type="ARBA" id="ARBA00049504"/>
    </source>
</evidence>
<evidence type="ECO:0000256" key="13">
    <source>
        <dbReference type="ARBA" id="ARBA00023136"/>
    </source>
</evidence>
<evidence type="ECO:0000256" key="15">
    <source>
        <dbReference type="ARBA" id="ARBA00032605"/>
    </source>
</evidence>
<evidence type="ECO:0000256" key="5">
    <source>
        <dbReference type="ARBA" id="ARBA00013200"/>
    </source>
</evidence>
<dbReference type="NCBIfam" id="TIGR00317">
    <property type="entry name" value="cobS"/>
    <property type="match status" value="1"/>
</dbReference>
<evidence type="ECO:0000256" key="10">
    <source>
        <dbReference type="ARBA" id="ARBA00022692"/>
    </source>
</evidence>
<dbReference type="HAMAP" id="MF_00719">
    <property type="entry name" value="CobS"/>
    <property type="match status" value="1"/>
</dbReference>
<feature type="transmembrane region" description="Helical" evidence="19">
    <location>
        <begin position="113"/>
        <end position="133"/>
    </location>
</feature>
<evidence type="ECO:0000256" key="19">
    <source>
        <dbReference type="HAMAP-Rule" id="MF_00719"/>
    </source>
</evidence>
<feature type="transmembrane region" description="Helical" evidence="19">
    <location>
        <begin position="140"/>
        <end position="166"/>
    </location>
</feature>
<keyword evidence="12 19" id="KW-1133">Transmembrane helix</keyword>
<comment type="pathway">
    <text evidence="3 19">Cofactor biosynthesis; adenosylcobalamin biosynthesis; adenosylcobalamin from cob(II)yrinate a,c-diamide: step 7/7.</text>
</comment>
<keyword evidence="7 19" id="KW-1003">Cell membrane</keyword>
<comment type="cofactor">
    <cofactor evidence="1 19">
        <name>Mg(2+)</name>
        <dbReference type="ChEBI" id="CHEBI:18420"/>
    </cofactor>
</comment>
<evidence type="ECO:0000313" key="21">
    <source>
        <dbReference type="Proteomes" id="UP001258994"/>
    </source>
</evidence>
<reference evidence="21" key="1">
    <citation type="submission" date="2023-09" db="EMBL/GenBank/DDBJ databases">
        <authorList>
            <person name="Li S."/>
            <person name="Li X."/>
            <person name="Zhang C."/>
            <person name="Zhao Z."/>
        </authorList>
    </citation>
    <scope>NUCLEOTIDE SEQUENCE [LARGE SCALE GENOMIC DNA]</scope>
    <source>
        <strain evidence="21">SQ149</strain>
    </source>
</reference>
<dbReference type="EC" id="2.7.8.26" evidence="5 19"/>
<dbReference type="NCBIfam" id="NF001277">
    <property type="entry name" value="PRK00235.1-3"/>
    <property type="match status" value="1"/>
</dbReference>
<dbReference type="PANTHER" id="PTHR34148">
    <property type="entry name" value="ADENOSYLCOBINAMIDE-GDP RIBAZOLETRANSFERASE"/>
    <property type="match status" value="1"/>
</dbReference>
<feature type="transmembrane region" description="Helical" evidence="19">
    <location>
        <begin position="38"/>
        <end position="56"/>
    </location>
</feature>
<evidence type="ECO:0000256" key="14">
    <source>
        <dbReference type="ARBA" id="ARBA00025228"/>
    </source>
</evidence>
<evidence type="ECO:0000256" key="4">
    <source>
        <dbReference type="ARBA" id="ARBA00010561"/>
    </source>
</evidence>
<keyword evidence="11 19" id="KW-0460">Magnesium</keyword>
<accession>A0ABY9TPS8</accession>
<sequence>MNTIKQQVNLFFLALSFFSRLPVPKNLEYSPQLLNQSGRYFSLVGLLIGIVLIAFYSIVSLLFPISIAIILLMVASLLLTGAFHEDGLADMADGIGGGLTISERLAIMKDSRLGTYGTVTLVCALALKYSLLVELAQQQLILASILVGYALSRATAASLIFDMTYVSDSDTSKSKPLAMQQTIEELYILLIIGALPLMLLPFNTILIIAILLIMFRVTFKYWLNKRIGGYTGDCLGGAQQLTELLIYLVIVASSTGALL</sequence>
<evidence type="ECO:0000256" key="7">
    <source>
        <dbReference type="ARBA" id="ARBA00022475"/>
    </source>
</evidence>
<evidence type="ECO:0000256" key="12">
    <source>
        <dbReference type="ARBA" id="ARBA00022989"/>
    </source>
</evidence>